<comment type="caution">
    <text evidence="1">The sequence shown here is derived from an EMBL/GenBank/DDBJ whole genome shotgun (WGS) entry which is preliminary data.</text>
</comment>
<reference evidence="1" key="1">
    <citation type="submission" date="2019-10" db="EMBL/GenBank/DDBJ databases">
        <authorList>
            <consortium name="Genoscope - CEA"/>
            <person name="William W."/>
        </authorList>
    </citation>
    <scope>NUCLEOTIDE SEQUENCE [LARGE SCALE GENOMIC DNA]</scope>
    <source>
        <strain evidence="1">BBR_PRJEB10994</strain>
    </source>
</reference>
<protein>
    <submittedName>
        <fullName evidence="1">Uncharacterized protein</fullName>
    </submittedName>
</protein>
<dbReference type="Proteomes" id="UP000182190">
    <property type="component" value="Unassembled WGS sequence"/>
</dbReference>
<proteinExistence type="predicted"/>
<keyword evidence="2" id="KW-1185">Reference proteome</keyword>
<evidence type="ECO:0000313" key="2">
    <source>
        <dbReference type="Proteomes" id="UP000182190"/>
    </source>
</evidence>
<gene>
    <name evidence="1" type="ORF">PL9631_660137</name>
</gene>
<dbReference type="AlphaFoldDB" id="A0A7Z9BZ19"/>
<accession>A0A7Z9BZ19</accession>
<sequence length="67" mass="7687">MTEAFDFPGTFSPGTYNLSLMMTTLFTDKVGVNSVFRVLQLLKTIITIKKNQKDYEFNQKGSRIFVD</sequence>
<evidence type="ECO:0000313" key="1">
    <source>
        <dbReference type="EMBL" id="VXD22601.1"/>
    </source>
</evidence>
<dbReference type="EMBL" id="CZCS02000208">
    <property type="protein sequence ID" value="VXD22601.1"/>
    <property type="molecule type" value="Genomic_DNA"/>
</dbReference>
<name>A0A7Z9BZ19_9CYAN</name>
<organism evidence="1 2">
    <name type="scientific">Planktothrix paucivesiculata PCC 9631</name>
    <dbReference type="NCBI Taxonomy" id="671071"/>
    <lineage>
        <taxon>Bacteria</taxon>
        <taxon>Bacillati</taxon>
        <taxon>Cyanobacteriota</taxon>
        <taxon>Cyanophyceae</taxon>
        <taxon>Oscillatoriophycideae</taxon>
        <taxon>Oscillatoriales</taxon>
        <taxon>Microcoleaceae</taxon>
        <taxon>Planktothrix</taxon>
    </lineage>
</organism>